<organism evidence="2 3">
    <name type="scientific">Cannabis sativa</name>
    <name type="common">Hemp</name>
    <name type="synonym">Marijuana</name>
    <dbReference type="NCBI Taxonomy" id="3483"/>
    <lineage>
        <taxon>Eukaryota</taxon>
        <taxon>Viridiplantae</taxon>
        <taxon>Streptophyta</taxon>
        <taxon>Embryophyta</taxon>
        <taxon>Tracheophyta</taxon>
        <taxon>Spermatophyta</taxon>
        <taxon>Magnoliopsida</taxon>
        <taxon>eudicotyledons</taxon>
        <taxon>Gunneridae</taxon>
        <taxon>Pentapetalae</taxon>
        <taxon>rosids</taxon>
        <taxon>fabids</taxon>
        <taxon>Rosales</taxon>
        <taxon>Cannabaceae</taxon>
        <taxon>Cannabis</taxon>
    </lineage>
</organism>
<evidence type="ECO:0000313" key="2">
    <source>
        <dbReference type="EnsemblPlants" id="cds.evm.model.03.935"/>
    </source>
</evidence>
<dbReference type="EnsemblPlants" id="evm.model.03.935">
    <property type="protein sequence ID" value="cds.evm.model.03.935"/>
    <property type="gene ID" value="evm.TU.03.935"/>
</dbReference>
<proteinExistence type="predicted"/>
<reference evidence="2" key="1">
    <citation type="submission" date="2018-11" db="EMBL/GenBank/DDBJ databases">
        <authorList>
            <person name="Grassa J C."/>
        </authorList>
    </citation>
    <scope>NUCLEOTIDE SEQUENCE [LARGE SCALE GENOMIC DNA]</scope>
</reference>
<reference evidence="2" key="2">
    <citation type="submission" date="2021-03" db="UniProtKB">
        <authorList>
            <consortium name="EnsemblPlants"/>
        </authorList>
    </citation>
    <scope>IDENTIFICATION</scope>
</reference>
<protein>
    <recommendedName>
        <fullName evidence="1">Reverse transcriptase domain-containing protein</fullName>
    </recommendedName>
</protein>
<evidence type="ECO:0000259" key="1">
    <source>
        <dbReference type="Pfam" id="PF00078"/>
    </source>
</evidence>
<dbReference type="Gramene" id="evm.model.03.935">
    <property type="protein sequence ID" value="cds.evm.model.03.935"/>
    <property type="gene ID" value="evm.TU.03.935"/>
</dbReference>
<accession>A0A803PB19</accession>
<sequence>MNKIFSLVHPDGFIASTNQAIVDIVEEYFSQLFTSQLPDPSLMDKVVFRITLTITQDDYNLLNAPTRLTKLSKLHFNLPMIRLREVTHSLVSQSFGKVGWMALKLDMEKSFDRIEWPFLCKVMEKFAFSEHFIKPIISCVSSTSFSFSANNQVHGHLLPTHDIR</sequence>
<dbReference type="Proteomes" id="UP000596661">
    <property type="component" value="Chromosome 3"/>
</dbReference>
<evidence type="ECO:0000313" key="3">
    <source>
        <dbReference type="Proteomes" id="UP000596661"/>
    </source>
</evidence>
<feature type="domain" description="Reverse transcriptase" evidence="1">
    <location>
        <begin position="48"/>
        <end position="146"/>
    </location>
</feature>
<dbReference type="Pfam" id="PF00078">
    <property type="entry name" value="RVT_1"/>
    <property type="match status" value="1"/>
</dbReference>
<dbReference type="AlphaFoldDB" id="A0A803PB19"/>
<keyword evidence="3" id="KW-1185">Reference proteome</keyword>
<dbReference type="EMBL" id="UZAU01000270">
    <property type="status" value="NOT_ANNOTATED_CDS"/>
    <property type="molecule type" value="Genomic_DNA"/>
</dbReference>
<dbReference type="InterPro" id="IPR000477">
    <property type="entry name" value="RT_dom"/>
</dbReference>
<name>A0A803PB19_CANSA</name>